<dbReference type="AlphaFoldDB" id="A0A6C8Y4P5"/>
<dbReference type="Proteomes" id="UP000885362">
    <property type="component" value="Unassembled WGS sequence"/>
</dbReference>
<accession>A0A6C8Y4P5</accession>
<evidence type="ECO:0000313" key="1">
    <source>
        <dbReference type="EMBL" id="MIE72419.1"/>
    </source>
</evidence>
<dbReference type="EMBL" id="RSHK01000034">
    <property type="protein sequence ID" value="MIE72419.1"/>
    <property type="molecule type" value="Genomic_DNA"/>
</dbReference>
<dbReference type="NCBIfam" id="NF033153">
    <property type="entry name" value="phage_ICD_like"/>
    <property type="match status" value="1"/>
</dbReference>
<gene>
    <name evidence="1" type="ORF">EL06_24200</name>
</gene>
<sequence>MMVCYQHSFPISNRENTVCTPYAHKEKGNAANVALWVDHSTKISAQFVSCFDFSRCRCLSCFSTDFGSTCSGFFSTSAGGESFGSFAIRQSSESTLDFLRCRRLISPFAAVTKNPAVLSPSSLRDSMSCITSCGIRAVTDCDLAFFDPVAIPTLSNNWCKTIYTKKNLLKSLTCKTLVNYCVSYTISIEGVILAKPGCVSSTVRASNHNVTEAYIMACSHDTQTRPEFTYLFLGTPSDKPNTTPVVLRVEANTEKQARSHFLNWNLVFAAQIRTKAPCRLQLMDGGDHFTWIFEQRFDACTSGVQEVVHV</sequence>
<protein>
    <submittedName>
        <fullName evidence="1">Host cell division inhibitor Icd-like protein</fullName>
    </submittedName>
</protein>
<comment type="caution">
    <text evidence="1">The sequence shown here is derived from an EMBL/GenBank/DDBJ whole genome shotgun (WGS) entry which is preliminary data.</text>
</comment>
<name>A0A6C8Y4P5_SALDZ</name>
<organism evidence="1">
    <name type="scientific">Salmonella diarizonae</name>
    <dbReference type="NCBI Taxonomy" id="59204"/>
    <lineage>
        <taxon>Bacteria</taxon>
        <taxon>Pseudomonadati</taxon>
        <taxon>Pseudomonadota</taxon>
        <taxon>Gammaproteobacteria</taxon>
        <taxon>Enterobacterales</taxon>
        <taxon>Enterobacteriaceae</taxon>
        <taxon>Salmonella</taxon>
    </lineage>
</organism>
<proteinExistence type="predicted"/>
<reference evidence="1" key="1">
    <citation type="submission" date="2018-08" db="EMBL/GenBank/DDBJ databases">
        <authorList>
            <consortium name="GenomeTrakr network: Whole genome sequencing for foodborne pathogen traceback"/>
        </authorList>
    </citation>
    <scope>NUCLEOTIDE SEQUENCE [LARGE SCALE GENOMIC DNA]</scope>
    <source>
        <strain evidence="1">FMA0132</strain>
    </source>
</reference>